<evidence type="ECO:0000259" key="6">
    <source>
        <dbReference type="PROSITE" id="PS51085"/>
    </source>
</evidence>
<dbReference type="PANTHER" id="PTHR44379:SF2">
    <property type="entry name" value="BLR6218 PROTEIN"/>
    <property type="match status" value="1"/>
</dbReference>
<keyword evidence="3" id="KW-0560">Oxidoreductase</keyword>
<reference evidence="7" key="1">
    <citation type="submission" date="2022-10" db="EMBL/GenBank/DDBJ databases">
        <title>Luteolibacter sp. GHJ8, whole genome shotgun sequencing project.</title>
        <authorList>
            <person name="Zhao G."/>
            <person name="Shen L."/>
        </authorList>
    </citation>
    <scope>NUCLEOTIDE SEQUENCE</scope>
    <source>
        <strain evidence="7">GHJ8</strain>
    </source>
</reference>
<evidence type="ECO:0000313" key="8">
    <source>
        <dbReference type="Proteomes" id="UP001165653"/>
    </source>
</evidence>
<dbReference type="PROSITE" id="PS51085">
    <property type="entry name" value="2FE2S_FER_2"/>
    <property type="match status" value="1"/>
</dbReference>
<proteinExistence type="predicted"/>
<dbReference type="PROSITE" id="PS00197">
    <property type="entry name" value="2FE2S_FER_1"/>
    <property type="match status" value="1"/>
</dbReference>
<dbReference type="PANTHER" id="PTHR44379">
    <property type="entry name" value="OXIDOREDUCTASE WITH IRON-SULFUR SUBUNIT"/>
    <property type="match status" value="1"/>
</dbReference>
<protein>
    <submittedName>
        <fullName evidence="7">(2Fe-2S)-binding protein</fullName>
    </submittedName>
</protein>
<evidence type="ECO:0000313" key="7">
    <source>
        <dbReference type="EMBL" id="MCW1916025.1"/>
    </source>
</evidence>
<dbReference type="Proteomes" id="UP001165653">
    <property type="component" value="Unassembled WGS sequence"/>
</dbReference>
<accession>A0ABT3G9Z7</accession>
<keyword evidence="5" id="KW-0411">Iron-sulfur</keyword>
<sequence length="158" mass="16735">MATVTRLHINGRATALEADGERILLSVLRDDLGLTGCKPGCGEGQCGACTILVDGKPVRSCRVSAGSVGESEIRTIEGLEKEGRLHPVQQAFLDADALQCGYCTCGMIMSAVALLEEHPQPTEEQLLTAMDGNICRCGVYNNIRAAVKRASETLASKS</sequence>
<dbReference type="RefSeq" id="WP_264515589.1">
    <property type="nucleotide sequence ID" value="NZ_JAPDDR010000012.1"/>
</dbReference>
<dbReference type="InterPro" id="IPR002888">
    <property type="entry name" value="2Fe-2S-bd"/>
</dbReference>
<dbReference type="Gene3D" id="3.10.20.30">
    <property type="match status" value="1"/>
</dbReference>
<dbReference type="Gene3D" id="1.10.150.120">
    <property type="entry name" value="[2Fe-2S]-binding domain"/>
    <property type="match status" value="1"/>
</dbReference>
<keyword evidence="2" id="KW-0479">Metal-binding</keyword>
<evidence type="ECO:0000256" key="4">
    <source>
        <dbReference type="ARBA" id="ARBA00023004"/>
    </source>
</evidence>
<dbReference type="InterPro" id="IPR006058">
    <property type="entry name" value="2Fe2S_fd_BS"/>
</dbReference>
<comment type="caution">
    <text evidence="7">The sequence shown here is derived from an EMBL/GenBank/DDBJ whole genome shotgun (WGS) entry which is preliminary data.</text>
</comment>
<dbReference type="InterPro" id="IPR036884">
    <property type="entry name" value="2Fe-2S-bd_dom_sf"/>
</dbReference>
<keyword evidence="8" id="KW-1185">Reference proteome</keyword>
<dbReference type="EMBL" id="JAPDDR010000012">
    <property type="protein sequence ID" value="MCW1916025.1"/>
    <property type="molecule type" value="Genomic_DNA"/>
</dbReference>
<dbReference type="InterPro" id="IPR001041">
    <property type="entry name" value="2Fe-2S_ferredoxin-type"/>
</dbReference>
<evidence type="ECO:0000256" key="2">
    <source>
        <dbReference type="ARBA" id="ARBA00022723"/>
    </source>
</evidence>
<dbReference type="SUPFAM" id="SSF54292">
    <property type="entry name" value="2Fe-2S ferredoxin-like"/>
    <property type="match status" value="1"/>
</dbReference>
<name>A0ABT3G9Z7_9BACT</name>
<dbReference type="InterPro" id="IPR012675">
    <property type="entry name" value="Beta-grasp_dom_sf"/>
</dbReference>
<evidence type="ECO:0000256" key="1">
    <source>
        <dbReference type="ARBA" id="ARBA00022714"/>
    </source>
</evidence>
<keyword evidence="4" id="KW-0408">Iron</keyword>
<evidence type="ECO:0000256" key="5">
    <source>
        <dbReference type="ARBA" id="ARBA00023014"/>
    </source>
</evidence>
<organism evidence="7 8">
    <name type="scientific">Luteolibacter rhizosphaerae</name>
    <dbReference type="NCBI Taxonomy" id="2989719"/>
    <lineage>
        <taxon>Bacteria</taxon>
        <taxon>Pseudomonadati</taxon>
        <taxon>Verrucomicrobiota</taxon>
        <taxon>Verrucomicrobiia</taxon>
        <taxon>Verrucomicrobiales</taxon>
        <taxon>Verrucomicrobiaceae</taxon>
        <taxon>Luteolibacter</taxon>
    </lineage>
</organism>
<dbReference type="Pfam" id="PF00111">
    <property type="entry name" value="Fer2"/>
    <property type="match status" value="1"/>
</dbReference>
<gene>
    <name evidence="7" type="ORF">OJ996_20725</name>
</gene>
<dbReference type="SUPFAM" id="SSF47741">
    <property type="entry name" value="CO dehydrogenase ISP C-domain like"/>
    <property type="match status" value="1"/>
</dbReference>
<dbReference type="InterPro" id="IPR051452">
    <property type="entry name" value="Diverse_Oxidoreductases"/>
</dbReference>
<dbReference type="Pfam" id="PF01799">
    <property type="entry name" value="Fer2_2"/>
    <property type="match status" value="1"/>
</dbReference>
<keyword evidence="1" id="KW-0001">2Fe-2S</keyword>
<evidence type="ECO:0000256" key="3">
    <source>
        <dbReference type="ARBA" id="ARBA00023002"/>
    </source>
</evidence>
<dbReference type="InterPro" id="IPR036010">
    <property type="entry name" value="2Fe-2S_ferredoxin-like_sf"/>
</dbReference>
<feature type="domain" description="2Fe-2S ferredoxin-type" evidence="6">
    <location>
        <begin position="3"/>
        <end position="79"/>
    </location>
</feature>